<dbReference type="Pfam" id="PF00072">
    <property type="entry name" value="Response_reg"/>
    <property type="match status" value="1"/>
</dbReference>
<comment type="caution">
    <text evidence="14">The sequence shown here is derived from an EMBL/GenBank/DDBJ whole genome shotgun (WGS) entry which is preliminary data.</text>
</comment>
<dbReference type="InterPro" id="IPR036890">
    <property type="entry name" value="HATPase_C_sf"/>
</dbReference>
<evidence type="ECO:0000256" key="1">
    <source>
        <dbReference type="ARBA" id="ARBA00000085"/>
    </source>
</evidence>
<keyword evidence="3 9" id="KW-0597">Phosphoprotein</keyword>
<dbReference type="PROSITE" id="PS50113">
    <property type="entry name" value="PAC"/>
    <property type="match status" value="2"/>
</dbReference>
<organism evidence="14 15">
    <name type="scientific">Leptospira ellinghausenii</name>
    <dbReference type="NCBI Taxonomy" id="1917822"/>
    <lineage>
        <taxon>Bacteria</taxon>
        <taxon>Pseudomonadati</taxon>
        <taxon>Spirochaetota</taxon>
        <taxon>Spirochaetia</taxon>
        <taxon>Leptospirales</taxon>
        <taxon>Leptospiraceae</taxon>
        <taxon>Leptospira</taxon>
    </lineage>
</organism>
<feature type="domain" description="PAC" evidence="13">
    <location>
        <begin position="331"/>
        <end position="389"/>
    </location>
</feature>
<reference evidence="15" key="1">
    <citation type="journal article" date="2019" name="Microbiol. Immunol.">
        <title>Molecular and phenotypic characterization of Leptospira johnsonii sp. nov., Leptospira ellinghausenii sp. nov. and Leptospira ryugenii sp. nov. isolated from soil and water in Japan.</title>
        <authorList>
            <person name="Masuzawa T."/>
            <person name="Saito M."/>
            <person name="Nakao R."/>
            <person name="Nikaido Y."/>
            <person name="Matsumoto M."/>
            <person name="Ogawa M."/>
            <person name="Yokoyama M."/>
            <person name="Hidaka Y."/>
            <person name="Tomita J."/>
            <person name="Sakakibara K."/>
            <person name="Suzuki K."/>
            <person name="Yasuda S."/>
            <person name="Sato H."/>
            <person name="Yamaguchi M."/>
            <person name="Yoshida S.I."/>
            <person name="Koizumi N."/>
            <person name="Kawamura Y."/>
        </authorList>
    </citation>
    <scope>NUCLEOTIDE SEQUENCE [LARGE SCALE GENOMIC DNA]</scope>
    <source>
        <strain evidence="15">E18</strain>
    </source>
</reference>
<feature type="modified residue" description="4-aspartylphosphate" evidence="9">
    <location>
        <position position="60"/>
    </location>
</feature>
<dbReference type="Gene3D" id="3.30.565.10">
    <property type="entry name" value="Histidine kinase-like ATPase, C-terminal domain"/>
    <property type="match status" value="1"/>
</dbReference>
<dbReference type="AlphaFoldDB" id="A0A2P2DAP1"/>
<gene>
    <name evidence="14" type="ORF">LPTSP2_09930</name>
</gene>
<dbReference type="InterPro" id="IPR000014">
    <property type="entry name" value="PAS"/>
</dbReference>
<evidence type="ECO:0000256" key="5">
    <source>
        <dbReference type="ARBA" id="ARBA00022741"/>
    </source>
</evidence>
<feature type="domain" description="Histidine kinase" evidence="10">
    <location>
        <begin position="529"/>
        <end position="719"/>
    </location>
</feature>
<dbReference type="Pfam" id="PF13426">
    <property type="entry name" value="PAS_9"/>
    <property type="match status" value="1"/>
</dbReference>
<dbReference type="NCBIfam" id="TIGR00229">
    <property type="entry name" value="sensory_box"/>
    <property type="match status" value="3"/>
</dbReference>
<keyword evidence="15" id="KW-1185">Reference proteome</keyword>
<evidence type="ECO:0000256" key="8">
    <source>
        <dbReference type="ARBA" id="ARBA00023026"/>
    </source>
</evidence>
<evidence type="ECO:0000259" key="13">
    <source>
        <dbReference type="PROSITE" id="PS50113"/>
    </source>
</evidence>
<sequence>MMTVIADKSILLVEDEAILALYEKKQLEQGGYKVTHVPSGENAIQLVIKDDNPFDLILMDIDLGKGLDGTETATHILNHREIPIVFLSSHTEREIVKKTETITSYGYVVKNSGFTVLDASIKMAFKLFEANELTKSKKEHLETVLHSIGDGVIATDQDGKVIRINPVAEKLTGWSHEDGLGHEINEVFNIINVKTRQKVENPVEIVLKTNSVVALANHTVLIAKNGSEFQISDSGSPIKDLNGDTKGVVLVFRDITAEYNVQSQIAKQANMLDNVLDAVIGTDFTQKINYWNKAAEKIFLWKAEEVYGKNILEILKTKYDTLSNQQVIEKVNLEGSYIGEVVQEAKDGSNRNIEINLVLLNDESDLPIGYIFVARDISDRLKALKQILESEAKLTQIIDSAMDAIISIDNSKKIVLFNGAAEKMFGYESKEIMGKPLDQLIPESFRKQHDKHIDQFGETGVSRRAMGALGQISGLRFNGEEFPIEASISQISVNGEALYTVILRDVSVRTISESRIQRLLHEKENILKEIHHRVKNNMSSLFTLLTLQAKSQDNLSVQTILYEAAGRIKSMIVLYDKLYHSETDNSVFIQDYFPSICTEIVSIFPKNVEVKLDILQETIELNAKLLSSVGIILNELITNSMKHAFAETSMPEIRLRIFKSQNQLVLEYSDNGTGIPDTISFQNTPGFGLQLIGMLVEQIEGKIHIERINYPKFVLKLKL</sequence>
<dbReference type="Gene3D" id="3.30.450.20">
    <property type="entry name" value="PAS domain"/>
    <property type="match status" value="3"/>
</dbReference>
<feature type="domain" description="PAS" evidence="12">
    <location>
        <begin position="390"/>
        <end position="444"/>
    </location>
</feature>
<dbReference type="GO" id="GO:0006355">
    <property type="term" value="P:regulation of DNA-templated transcription"/>
    <property type="evidence" value="ECO:0007669"/>
    <property type="project" value="InterPro"/>
</dbReference>
<dbReference type="GO" id="GO:0000160">
    <property type="term" value="P:phosphorelay signal transduction system"/>
    <property type="evidence" value="ECO:0007669"/>
    <property type="project" value="InterPro"/>
</dbReference>
<feature type="domain" description="PAS" evidence="12">
    <location>
        <begin position="137"/>
        <end position="210"/>
    </location>
</feature>
<proteinExistence type="predicted"/>
<evidence type="ECO:0000256" key="7">
    <source>
        <dbReference type="ARBA" id="ARBA00022840"/>
    </source>
</evidence>
<dbReference type="InterPro" id="IPR003594">
    <property type="entry name" value="HATPase_dom"/>
</dbReference>
<dbReference type="InterPro" id="IPR013767">
    <property type="entry name" value="PAS_fold"/>
</dbReference>
<evidence type="ECO:0000256" key="9">
    <source>
        <dbReference type="PROSITE-ProRule" id="PRU00169"/>
    </source>
</evidence>
<evidence type="ECO:0000256" key="4">
    <source>
        <dbReference type="ARBA" id="ARBA00022679"/>
    </source>
</evidence>
<dbReference type="PROSITE" id="PS50112">
    <property type="entry name" value="PAS"/>
    <property type="match status" value="3"/>
</dbReference>
<dbReference type="GO" id="GO:0004673">
    <property type="term" value="F:protein histidine kinase activity"/>
    <property type="evidence" value="ECO:0007669"/>
    <property type="project" value="UniProtKB-EC"/>
</dbReference>
<dbReference type="GO" id="GO:0005524">
    <property type="term" value="F:ATP binding"/>
    <property type="evidence" value="ECO:0007669"/>
    <property type="project" value="UniProtKB-KW"/>
</dbReference>
<feature type="domain" description="PAC" evidence="13">
    <location>
        <begin position="215"/>
        <end position="267"/>
    </location>
</feature>
<dbReference type="PROSITE" id="PS50109">
    <property type="entry name" value="HIS_KIN"/>
    <property type="match status" value="1"/>
</dbReference>
<evidence type="ECO:0000256" key="3">
    <source>
        <dbReference type="ARBA" id="ARBA00022553"/>
    </source>
</evidence>
<keyword evidence="7" id="KW-0067">ATP-binding</keyword>
<dbReference type="SMART" id="SM00448">
    <property type="entry name" value="REC"/>
    <property type="match status" value="1"/>
</dbReference>
<dbReference type="Pfam" id="PF00989">
    <property type="entry name" value="PAS"/>
    <property type="match status" value="2"/>
</dbReference>
<dbReference type="InterPro" id="IPR011006">
    <property type="entry name" value="CheY-like_superfamily"/>
</dbReference>
<evidence type="ECO:0000259" key="11">
    <source>
        <dbReference type="PROSITE" id="PS50110"/>
    </source>
</evidence>
<keyword evidence="4" id="KW-0808">Transferase</keyword>
<feature type="domain" description="PAS" evidence="12">
    <location>
        <begin position="264"/>
        <end position="315"/>
    </location>
</feature>
<dbReference type="SUPFAM" id="SSF55874">
    <property type="entry name" value="ATPase domain of HSP90 chaperone/DNA topoisomerase II/histidine kinase"/>
    <property type="match status" value="1"/>
</dbReference>
<dbReference type="EMBL" id="BFAZ01000005">
    <property type="protein sequence ID" value="GBF41712.1"/>
    <property type="molecule type" value="Genomic_DNA"/>
</dbReference>
<name>A0A2P2DAP1_9LEPT</name>
<dbReference type="EC" id="2.7.13.3" evidence="2"/>
<keyword evidence="8" id="KW-0843">Virulence</keyword>
<comment type="catalytic activity">
    <reaction evidence="1">
        <text>ATP + protein L-histidine = ADP + protein N-phospho-L-histidine.</text>
        <dbReference type="EC" id="2.7.13.3"/>
    </reaction>
</comment>
<keyword evidence="6 14" id="KW-0418">Kinase</keyword>
<dbReference type="SUPFAM" id="SSF52172">
    <property type="entry name" value="CheY-like"/>
    <property type="match status" value="1"/>
</dbReference>
<keyword evidence="5" id="KW-0547">Nucleotide-binding</keyword>
<dbReference type="PROSITE" id="PS50110">
    <property type="entry name" value="RESPONSE_REGULATORY"/>
    <property type="match status" value="1"/>
</dbReference>
<dbReference type="InterPro" id="IPR001789">
    <property type="entry name" value="Sig_transdc_resp-reg_receiver"/>
</dbReference>
<dbReference type="SMART" id="SM00387">
    <property type="entry name" value="HATPase_c"/>
    <property type="match status" value="1"/>
</dbReference>
<evidence type="ECO:0000256" key="2">
    <source>
        <dbReference type="ARBA" id="ARBA00012438"/>
    </source>
</evidence>
<dbReference type="InterPro" id="IPR005467">
    <property type="entry name" value="His_kinase_dom"/>
</dbReference>
<protein>
    <recommendedName>
        <fullName evidence="2">histidine kinase</fullName>
        <ecNumber evidence="2">2.7.13.3</ecNumber>
    </recommendedName>
</protein>
<evidence type="ECO:0000259" key="12">
    <source>
        <dbReference type="PROSITE" id="PS50112"/>
    </source>
</evidence>
<accession>A0A2P2DAP1</accession>
<dbReference type="PANTHER" id="PTHR41523:SF8">
    <property type="entry name" value="ETHYLENE RESPONSE SENSOR PROTEIN"/>
    <property type="match status" value="1"/>
</dbReference>
<dbReference type="Pfam" id="PF07568">
    <property type="entry name" value="HisKA_2"/>
    <property type="match status" value="1"/>
</dbReference>
<evidence type="ECO:0000256" key="6">
    <source>
        <dbReference type="ARBA" id="ARBA00022777"/>
    </source>
</evidence>
<evidence type="ECO:0000313" key="15">
    <source>
        <dbReference type="Proteomes" id="UP000245206"/>
    </source>
</evidence>
<dbReference type="CDD" id="cd00075">
    <property type="entry name" value="HATPase"/>
    <property type="match status" value="1"/>
</dbReference>
<dbReference type="InterPro" id="IPR035965">
    <property type="entry name" value="PAS-like_dom_sf"/>
</dbReference>
<feature type="domain" description="Response regulatory" evidence="11">
    <location>
        <begin position="9"/>
        <end position="125"/>
    </location>
</feature>
<dbReference type="CDD" id="cd00130">
    <property type="entry name" value="PAS"/>
    <property type="match status" value="3"/>
</dbReference>
<evidence type="ECO:0000313" key="14">
    <source>
        <dbReference type="EMBL" id="GBF41712.1"/>
    </source>
</evidence>
<dbReference type="SMART" id="SM00091">
    <property type="entry name" value="PAS"/>
    <property type="match status" value="3"/>
</dbReference>
<dbReference type="InterPro" id="IPR000700">
    <property type="entry name" value="PAS-assoc_C"/>
</dbReference>
<dbReference type="Pfam" id="PF02518">
    <property type="entry name" value="HATPase_c"/>
    <property type="match status" value="1"/>
</dbReference>
<dbReference type="PANTHER" id="PTHR41523">
    <property type="entry name" value="TWO-COMPONENT SYSTEM SENSOR PROTEIN"/>
    <property type="match status" value="1"/>
</dbReference>
<dbReference type="Gene3D" id="3.40.50.2300">
    <property type="match status" value="1"/>
</dbReference>
<dbReference type="InterPro" id="IPR001610">
    <property type="entry name" value="PAC"/>
</dbReference>
<dbReference type="SMART" id="SM00086">
    <property type="entry name" value="PAC"/>
    <property type="match status" value="3"/>
</dbReference>
<dbReference type="SUPFAM" id="SSF55785">
    <property type="entry name" value="PYP-like sensor domain (PAS domain)"/>
    <property type="match status" value="3"/>
</dbReference>
<dbReference type="Proteomes" id="UP000245206">
    <property type="component" value="Unassembled WGS sequence"/>
</dbReference>
<evidence type="ECO:0000259" key="10">
    <source>
        <dbReference type="PROSITE" id="PS50109"/>
    </source>
</evidence>
<dbReference type="InterPro" id="IPR011495">
    <property type="entry name" value="Sig_transdc_His_kin_sub2_dim/P"/>
</dbReference>